<evidence type="ECO:0000313" key="2">
    <source>
        <dbReference type="Proteomes" id="UP001054945"/>
    </source>
</evidence>
<dbReference type="EMBL" id="BPLR01019951">
    <property type="protein sequence ID" value="GIX73422.1"/>
    <property type="molecule type" value="Genomic_DNA"/>
</dbReference>
<name>A0AAV4MPI3_CAEEX</name>
<keyword evidence="2" id="KW-1185">Reference proteome</keyword>
<protein>
    <submittedName>
        <fullName evidence="1">Uncharacterized protein</fullName>
    </submittedName>
</protein>
<organism evidence="1 2">
    <name type="scientific">Caerostris extrusa</name>
    <name type="common">Bark spider</name>
    <name type="synonym">Caerostris bankana</name>
    <dbReference type="NCBI Taxonomy" id="172846"/>
    <lineage>
        <taxon>Eukaryota</taxon>
        <taxon>Metazoa</taxon>
        <taxon>Ecdysozoa</taxon>
        <taxon>Arthropoda</taxon>
        <taxon>Chelicerata</taxon>
        <taxon>Arachnida</taxon>
        <taxon>Araneae</taxon>
        <taxon>Araneomorphae</taxon>
        <taxon>Entelegynae</taxon>
        <taxon>Araneoidea</taxon>
        <taxon>Araneidae</taxon>
        <taxon>Caerostris</taxon>
    </lineage>
</organism>
<sequence>MALTYVTAEVPKISYSTDYLGKLSLCARGPSNAIAAASERDLPLLNQPCPHPSDELTCHRSRGAAQPTILLLQLLLAAVQSAFRLQTQFAMRGEEFKPSETCFSAAVVWGNEIPKSASVHATNGRYAAGFDSY</sequence>
<comment type="caution">
    <text evidence="1">The sequence shown here is derived from an EMBL/GenBank/DDBJ whole genome shotgun (WGS) entry which is preliminary data.</text>
</comment>
<dbReference type="AlphaFoldDB" id="A0AAV4MPI3"/>
<gene>
    <name evidence="1" type="ORF">CEXT_377311</name>
</gene>
<reference evidence="1 2" key="1">
    <citation type="submission" date="2021-06" db="EMBL/GenBank/DDBJ databases">
        <title>Caerostris extrusa draft genome.</title>
        <authorList>
            <person name="Kono N."/>
            <person name="Arakawa K."/>
        </authorList>
    </citation>
    <scope>NUCLEOTIDE SEQUENCE [LARGE SCALE GENOMIC DNA]</scope>
</reference>
<dbReference type="Proteomes" id="UP001054945">
    <property type="component" value="Unassembled WGS sequence"/>
</dbReference>
<proteinExistence type="predicted"/>
<evidence type="ECO:0000313" key="1">
    <source>
        <dbReference type="EMBL" id="GIX73422.1"/>
    </source>
</evidence>
<accession>A0AAV4MPI3</accession>